<keyword evidence="6" id="KW-0238">DNA-binding</keyword>
<dbReference type="CDD" id="cd17932">
    <property type="entry name" value="DEXQc_UvrD"/>
    <property type="match status" value="1"/>
</dbReference>
<dbReference type="SUPFAM" id="SSF52540">
    <property type="entry name" value="P-loop containing nucleoside triphosphate hydrolases"/>
    <property type="match status" value="1"/>
</dbReference>
<dbReference type="InterPro" id="IPR027417">
    <property type="entry name" value="P-loop_NTPase"/>
</dbReference>
<geneLocation type="plasmid" evidence="16">
    <name>megaPlasmid mpAca1.1</name>
</geneLocation>
<feature type="domain" description="UvrD-like helicase C-terminal" evidence="14">
    <location>
        <begin position="293"/>
        <end position="575"/>
    </location>
</feature>
<comment type="similarity">
    <text evidence="1">Belongs to the helicase family. UvrD subfamily.</text>
</comment>
<evidence type="ECO:0000259" key="13">
    <source>
        <dbReference type="PROSITE" id="PS51198"/>
    </source>
</evidence>
<gene>
    <name evidence="15" type="ORF">Acaty_m0132</name>
</gene>
<dbReference type="Proteomes" id="UP000005522">
    <property type="component" value="Plasmid megap mpAca1.1"/>
</dbReference>
<evidence type="ECO:0000259" key="14">
    <source>
        <dbReference type="PROSITE" id="PS51217"/>
    </source>
</evidence>
<evidence type="ECO:0000256" key="4">
    <source>
        <dbReference type="ARBA" id="ARBA00022806"/>
    </source>
</evidence>
<dbReference type="InterPro" id="IPR013986">
    <property type="entry name" value="DExx_box_DNA_helicase_dom_sf"/>
</dbReference>
<dbReference type="EC" id="5.6.2.4" evidence="9"/>
<evidence type="ECO:0000256" key="10">
    <source>
        <dbReference type="ARBA" id="ARBA00034923"/>
    </source>
</evidence>
<feature type="binding site" evidence="12">
    <location>
        <begin position="21"/>
        <end position="28"/>
    </location>
    <ligand>
        <name>ATP</name>
        <dbReference type="ChEBI" id="CHEBI:30616"/>
    </ligand>
</feature>
<dbReference type="InterPro" id="IPR014017">
    <property type="entry name" value="DNA_helicase_UvrD-like_C"/>
</dbReference>
<evidence type="ECO:0000256" key="2">
    <source>
        <dbReference type="ARBA" id="ARBA00022741"/>
    </source>
</evidence>
<dbReference type="GO" id="GO:0000725">
    <property type="term" value="P:recombinational repair"/>
    <property type="evidence" value="ECO:0007669"/>
    <property type="project" value="TreeGrafter"/>
</dbReference>
<evidence type="ECO:0000256" key="5">
    <source>
        <dbReference type="ARBA" id="ARBA00022840"/>
    </source>
</evidence>
<evidence type="ECO:0000256" key="7">
    <source>
        <dbReference type="ARBA" id="ARBA00023235"/>
    </source>
</evidence>
<evidence type="ECO:0000256" key="11">
    <source>
        <dbReference type="ARBA" id="ARBA00048988"/>
    </source>
</evidence>
<protein>
    <recommendedName>
        <fullName evidence="9">DNA 3'-5' helicase</fullName>
        <ecNumber evidence="9">5.6.2.4</ecNumber>
    </recommendedName>
    <alternativeName>
        <fullName evidence="10">DNA 3'-5' helicase II</fullName>
    </alternativeName>
</protein>
<evidence type="ECO:0000313" key="15">
    <source>
        <dbReference type="EMBL" id="AIA56705.1"/>
    </source>
</evidence>
<dbReference type="PANTHER" id="PTHR11070:SF2">
    <property type="entry name" value="ATP-DEPENDENT DNA HELICASE SRS2"/>
    <property type="match status" value="1"/>
</dbReference>
<keyword evidence="4 12" id="KW-0347">Helicase</keyword>
<evidence type="ECO:0000256" key="8">
    <source>
        <dbReference type="ARBA" id="ARBA00034617"/>
    </source>
</evidence>
<dbReference type="HOGENOM" id="CLU_004585_6_1_6"/>
<evidence type="ECO:0000313" key="16">
    <source>
        <dbReference type="Proteomes" id="UP000005522"/>
    </source>
</evidence>
<keyword evidence="15" id="KW-0614">Plasmid</keyword>
<proteinExistence type="inferred from homology"/>
<name>A0A059ZYY1_ACICK</name>
<dbReference type="InterPro" id="IPR000212">
    <property type="entry name" value="DNA_helicase_UvrD/REP"/>
</dbReference>
<evidence type="ECO:0000256" key="1">
    <source>
        <dbReference type="ARBA" id="ARBA00009922"/>
    </source>
</evidence>
<dbReference type="Pfam" id="PF00580">
    <property type="entry name" value="UvrD-helicase"/>
    <property type="match status" value="1"/>
</dbReference>
<feature type="domain" description="UvrD-like helicase ATP-binding" evidence="13">
    <location>
        <begin position="1"/>
        <end position="292"/>
    </location>
</feature>
<dbReference type="Gene3D" id="3.40.50.300">
    <property type="entry name" value="P-loop containing nucleotide triphosphate hydrolases"/>
    <property type="match status" value="2"/>
</dbReference>
<keyword evidence="5 12" id="KW-0067">ATP-binding</keyword>
<evidence type="ECO:0000256" key="6">
    <source>
        <dbReference type="ARBA" id="ARBA00023125"/>
    </source>
</evidence>
<dbReference type="PROSITE" id="PS51198">
    <property type="entry name" value="UVRD_HELICASE_ATP_BIND"/>
    <property type="match status" value="1"/>
</dbReference>
<dbReference type="GO" id="GO:0003677">
    <property type="term" value="F:DNA binding"/>
    <property type="evidence" value="ECO:0007669"/>
    <property type="project" value="UniProtKB-KW"/>
</dbReference>
<reference evidence="15 16" key="1">
    <citation type="journal article" date="2009" name="J. Bacteriol.">
        <title>Draft genome sequence of the extremely acidophilic bacterium Acidithiobacillus caldus ATCC 51756 reveals metabolic versatility in the genus Acidithiobacillus.</title>
        <authorList>
            <person name="Valdes J."/>
            <person name="Quatrini R."/>
            <person name="Hallberg K."/>
            <person name="Dopson M."/>
            <person name="Valenzuela P.D."/>
            <person name="Holmes D.S."/>
        </authorList>
    </citation>
    <scope>NUCLEOTIDE SEQUENCE [LARGE SCALE GENOMIC DNA]</scope>
    <source>
        <strain evidence="16">ATCC 51756 / DSM 8584 / KU</strain>
        <plasmid evidence="16">megaPlasmid mpAca1.1</plasmid>
    </source>
</reference>
<dbReference type="EMBL" id="CP005987">
    <property type="protein sequence ID" value="AIA56705.1"/>
    <property type="molecule type" value="Genomic_DNA"/>
</dbReference>
<evidence type="ECO:0000256" key="9">
    <source>
        <dbReference type="ARBA" id="ARBA00034808"/>
    </source>
</evidence>
<dbReference type="GO" id="GO:0005524">
    <property type="term" value="F:ATP binding"/>
    <property type="evidence" value="ECO:0007669"/>
    <property type="project" value="UniProtKB-UniRule"/>
</dbReference>
<dbReference type="RefSeq" id="WP_040131375.1">
    <property type="nucleotide sequence ID" value="NZ_CP005987.1"/>
</dbReference>
<keyword evidence="2 12" id="KW-0547">Nucleotide-binding</keyword>
<dbReference type="Gene3D" id="1.10.486.10">
    <property type="entry name" value="PCRA, domain 4"/>
    <property type="match status" value="1"/>
</dbReference>
<keyword evidence="3 12" id="KW-0378">Hydrolase</keyword>
<dbReference type="PANTHER" id="PTHR11070">
    <property type="entry name" value="UVRD / RECB / PCRA DNA HELICASE FAMILY MEMBER"/>
    <property type="match status" value="1"/>
</dbReference>
<dbReference type="GO" id="GO:0043138">
    <property type="term" value="F:3'-5' DNA helicase activity"/>
    <property type="evidence" value="ECO:0007669"/>
    <property type="project" value="UniProtKB-EC"/>
</dbReference>
<keyword evidence="7" id="KW-0413">Isomerase</keyword>
<comment type="catalytic activity">
    <reaction evidence="8">
        <text>Couples ATP hydrolysis with the unwinding of duplex DNA by translocating in the 3'-5' direction.</text>
        <dbReference type="EC" id="5.6.2.4"/>
    </reaction>
</comment>
<dbReference type="PROSITE" id="PS51217">
    <property type="entry name" value="UVRD_HELICASE_CTER"/>
    <property type="match status" value="1"/>
</dbReference>
<dbReference type="AlphaFoldDB" id="A0A059ZYY1"/>
<dbReference type="eggNOG" id="COG0210">
    <property type="taxonomic scope" value="Bacteria"/>
</dbReference>
<evidence type="ECO:0000256" key="12">
    <source>
        <dbReference type="PROSITE-ProRule" id="PRU00560"/>
    </source>
</evidence>
<dbReference type="InterPro" id="IPR014016">
    <property type="entry name" value="UvrD-like_ATP-bd"/>
</dbReference>
<organism evidence="15 16">
    <name type="scientific">Acidithiobacillus caldus (strain ATCC 51756 / DSM 8584 / KU)</name>
    <dbReference type="NCBI Taxonomy" id="637389"/>
    <lineage>
        <taxon>Bacteria</taxon>
        <taxon>Pseudomonadati</taxon>
        <taxon>Pseudomonadota</taxon>
        <taxon>Acidithiobacillia</taxon>
        <taxon>Acidithiobacillales</taxon>
        <taxon>Acidithiobacillaceae</taxon>
        <taxon>Acidithiobacillus</taxon>
    </lineage>
</organism>
<evidence type="ECO:0000256" key="3">
    <source>
        <dbReference type="ARBA" id="ARBA00022801"/>
    </source>
</evidence>
<sequence length="679" mass="75107">MLTDEQIAIAQHRRGHALVRAVPGSGKSTAARHLIAQHVRAGWTAPEHILTVCFNVDAARDFGAQLTALLRESGCDTPPLVVNLHALAYRLLRGLVRQGLAPPRKLVDDSQEDFWRGLVALSLSRADGIAPGEIPPSEIDHYHLWIVQTKARRASPDRADLAWCQAQGIEDPAHFYRVFSAFEEERLQAGAMGFDDLIGDLLDLALRDGAVYDQISDHYDLVVVDEFQDMTRANLDLIRVLAGDRASVVAIGDDDQSIYGFRGADPGLMVREFGIFFPRFTSYTLSGTFRYGPLLCRLSSELIAQNDERLDKCARAAGDQDTEVHLMFTPDEAQTVGEIVAYEQGRRAGATIGILVRAYHQTVLSEIGLLYAGIPYRIEGAEPFFDRQDAQAVAGYLALATGALDDQRGWIPAERAATLARALLLMPNRYVRQTDLDRAAAWVASGRPFRDWVWERCQEAMASEDGYSQRLGSQLAQLLRDIRHLSQLNRDAAGDFIRAFYGYLGLRREIGLGGAVRGTERAAVYEVLADFADRRGFSVAELQDYLTRLSARYAQAQRSRRRPTVVITSWHKTKGAEFDAVILPDLRAGKSPLVYGEIEPDIAEERRLFFVAMTRAKSALYLLAPEDPALYASVSGLPTPPTAQSGERASPFLSDIGDWDGVRVWADGAFLDAVQAFSP</sequence>
<dbReference type="Pfam" id="PF13361">
    <property type="entry name" value="UvrD_C"/>
    <property type="match status" value="1"/>
</dbReference>
<dbReference type="KEGG" id="acz:Acaty_m0132"/>
<accession>A0A059ZYY1</accession>
<dbReference type="Gene3D" id="1.10.10.160">
    <property type="match status" value="1"/>
</dbReference>
<dbReference type="GO" id="GO:0016887">
    <property type="term" value="F:ATP hydrolysis activity"/>
    <property type="evidence" value="ECO:0007669"/>
    <property type="project" value="RHEA"/>
</dbReference>
<comment type="catalytic activity">
    <reaction evidence="11">
        <text>ATP + H2O = ADP + phosphate + H(+)</text>
        <dbReference type="Rhea" id="RHEA:13065"/>
        <dbReference type="ChEBI" id="CHEBI:15377"/>
        <dbReference type="ChEBI" id="CHEBI:15378"/>
        <dbReference type="ChEBI" id="CHEBI:30616"/>
        <dbReference type="ChEBI" id="CHEBI:43474"/>
        <dbReference type="ChEBI" id="CHEBI:456216"/>
        <dbReference type="EC" id="5.6.2.4"/>
    </reaction>
</comment>